<accession>A0A2T2N349</accession>
<reference evidence="1 2" key="1">
    <citation type="journal article" date="2018" name="Front. Microbiol.">
        <title>Genome-Wide Analysis of Corynespora cassiicola Leaf Fall Disease Putative Effectors.</title>
        <authorList>
            <person name="Lopez D."/>
            <person name="Ribeiro S."/>
            <person name="Label P."/>
            <person name="Fumanal B."/>
            <person name="Venisse J.S."/>
            <person name="Kohler A."/>
            <person name="de Oliveira R.R."/>
            <person name="Labutti K."/>
            <person name="Lipzen A."/>
            <person name="Lail K."/>
            <person name="Bauer D."/>
            <person name="Ohm R.A."/>
            <person name="Barry K.W."/>
            <person name="Spatafora J."/>
            <person name="Grigoriev I.V."/>
            <person name="Martin F.M."/>
            <person name="Pujade-Renaud V."/>
        </authorList>
    </citation>
    <scope>NUCLEOTIDE SEQUENCE [LARGE SCALE GENOMIC DNA]</scope>
    <source>
        <strain evidence="1 2">Philippines</strain>
    </source>
</reference>
<name>A0A2T2N349_CORCC</name>
<dbReference type="AlphaFoldDB" id="A0A2T2N349"/>
<dbReference type="EMBL" id="KZ678152">
    <property type="protein sequence ID" value="PSN59863.1"/>
    <property type="molecule type" value="Genomic_DNA"/>
</dbReference>
<keyword evidence="2" id="KW-1185">Reference proteome</keyword>
<sequence>MPWHGMAVVVAAPAARAPCPSPVSLPRAPVCLRVDWANPEHSIYVMSIHLFSRGPRSVAAILTVGPGSSRLLPPPCQWPRHDGIDTAPALVLGAFFFRLSRPSPLLALILIALPCPPWRSLIQLDPACLTTSLDQP</sequence>
<organism evidence="1 2">
    <name type="scientific">Corynespora cassiicola Philippines</name>
    <dbReference type="NCBI Taxonomy" id="1448308"/>
    <lineage>
        <taxon>Eukaryota</taxon>
        <taxon>Fungi</taxon>
        <taxon>Dikarya</taxon>
        <taxon>Ascomycota</taxon>
        <taxon>Pezizomycotina</taxon>
        <taxon>Dothideomycetes</taxon>
        <taxon>Pleosporomycetidae</taxon>
        <taxon>Pleosporales</taxon>
        <taxon>Corynesporascaceae</taxon>
        <taxon>Corynespora</taxon>
    </lineage>
</organism>
<protein>
    <submittedName>
        <fullName evidence="1">Uncharacterized protein</fullName>
    </submittedName>
</protein>
<gene>
    <name evidence="1" type="ORF">BS50DRAFT_220627</name>
</gene>
<dbReference type="Proteomes" id="UP000240883">
    <property type="component" value="Unassembled WGS sequence"/>
</dbReference>
<evidence type="ECO:0000313" key="1">
    <source>
        <dbReference type="EMBL" id="PSN59863.1"/>
    </source>
</evidence>
<proteinExistence type="predicted"/>
<evidence type="ECO:0000313" key="2">
    <source>
        <dbReference type="Proteomes" id="UP000240883"/>
    </source>
</evidence>